<feature type="region of interest" description="Disordered" evidence="3">
    <location>
        <begin position="103"/>
        <end position="169"/>
    </location>
</feature>
<accession>A0A7S0MQQ9</accession>
<dbReference type="SMART" id="SM00248">
    <property type="entry name" value="ANK"/>
    <property type="match status" value="2"/>
</dbReference>
<protein>
    <submittedName>
        <fullName evidence="4">Uncharacterized protein</fullName>
    </submittedName>
</protein>
<sequence>MYEPPEHQDGKEYSLDVSQSNISAANNTIELDRSHQLQDRLVLPSALKNPDDSSNGEIGNLMMRLRATMATEQAVTGKDIVPRPKSLLRNGIEKALTAAPNEGLGFFNPKERRSDLSNRKDHFQGQDVKQEETDPPISAFASTVDEEERDAKKEEERRGKEEERRSRLEQVNGEDVINTIAQIKQPKKVGWSLEGVSKTDGEPSQALPVHIDPQGLLRPETGQTSSTAMSRPETSTSSASGFDEETSEVLVSDETFNLERDFFSLVRHNKVSEFEEALTRTNLPIDTRDQHGNTAVMIAAQNGHKRLVKLCLLNNADLNTSNHQGNTALHYALSYGYTTVANYLISKGADDTLINHQGKTCYER</sequence>
<keyword evidence="1" id="KW-0446">Lipid-binding</keyword>
<proteinExistence type="predicted"/>
<dbReference type="Gene3D" id="1.25.40.20">
    <property type="entry name" value="Ankyrin repeat-containing domain"/>
    <property type="match status" value="1"/>
</dbReference>
<feature type="compositionally biased region" description="Basic and acidic residues" evidence="3">
    <location>
        <begin position="109"/>
        <end position="132"/>
    </location>
</feature>
<dbReference type="PANTHER" id="PTHR24119">
    <property type="entry name" value="ACYL-COA-BINDING DOMAIN-CONTAINING PROTEIN 6"/>
    <property type="match status" value="1"/>
</dbReference>
<feature type="region of interest" description="Disordered" evidence="3">
    <location>
        <begin position="214"/>
        <end position="246"/>
    </location>
</feature>
<evidence type="ECO:0000256" key="2">
    <source>
        <dbReference type="PROSITE-ProRule" id="PRU00023"/>
    </source>
</evidence>
<dbReference type="EMBL" id="HBEZ01042583">
    <property type="protein sequence ID" value="CAD8645734.1"/>
    <property type="molecule type" value="Transcribed_RNA"/>
</dbReference>
<dbReference type="InterPro" id="IPR002110">
    <property type="entry name" value="Ankyrin_rpt"/>
</dbReference>
<feature type="repeat" description="ANK" evidence="2">
    <location>
        <begin position="324"/>
        <end position="356"/>
    </location>
</feature>
<organism evidence="4">
    <name type="scientific">Cryptomonas curvata</name>
    <dbReference type="NCBI Taxonomy" id="233186"/>
    <lineage>
        <taxon>Eukaryota</taxon>
        <taxon>Cryptophyceae</taxon>
        <taxon>Cryptomonadales</taxon>
        <taxon>Cryptomonadaceae</taxon>
        <taxon>Cryptomonas</taxon>
    </lineage>
</organism>
<dbReference type="PROSITE" id="PS50088">
    <property type="entry name" value="ANK_REPEAT"/>
    <property type="match status" value="2"/>
</dbReference>
<dbReference type="Pfam" id="PF12796">
    <property type="entry name" value="Ank_2"/>
    <property type="match status" value="1"/>
</dbReference>
<evidence type="ECO:0000256" key="3">
    <source>
        <dbReference type="SAM" id="MobiDB-lite"/>
    </source>
</evidence>
<gene>
    <name evidence="4" type="ORF">CCUR1050_LOCUS23419</name>
</gene>
<name>A0A7S0MQQ9_9CRYP</name>
<dbReference type="AlphaFoldDB" id="A0A7S0MQQ9"/>
<evidence type="ECO:0000313" key="4">
    <source>
        <dbReference type="EMBL" id="CAD8645734.1"/>
    </source>
</evidence>
<feature type="compositionally biased region" description="Basic and acidic residues" evidence="3">
    <location>
        <begin position="149"/>
        <end position="168"/>
    </location>
</feature>
<keyword evidence="2" id="KW-0040">ANK repeat</keyword>
<dbReference type="PROSITE" id="PS50297">
    <property type="entry name" value="ANK_REP_REGION"/>
    <property type="match status" value="2"/>
</dbReference>
<reference evidence="4" key="1">
    <citation type="submission" date="2021-01" db="EMBL/GenBank/DDBJ databases">
        <authorList>
            <person name="Corre E."/>
            <person name="Pelletier E."/>
            <person name="Niang G."/>
            <person name="Scheremetjew M."/>
            <person name="Finn R."/>
            <person name="Kale V."/>
            <person name="Holt S."/>
            <person name="Cochrane G."/>
            <person name="Meng A."/>
            <person name="Brown T."/>
            <person name="Cohen L."/>
        </authorList>
    </citation>
    <scope>NUCLEOTIDE SEQUENCE</scope>
    <source>
        <strain evidence="4">CCAP979/52</strain>
    </source>
</reference>
<feature type="compositionally biased region" description="Polar residues" evidence="3">
    <location>
        <begin position="221"/>
        <end position="240"/>
    </location>
</feature>
<dbReference type="PANTHER" id="PTHR24119:SF0">
    <property type="entry name" value="ACYL-COA-BINDING DOMAIN-CONTAINING PROTEIN 6"/>
    <property type="match status" value="1"/>
</dbReference>
<feature type="repeat" description="ANK" evidence="2">
    <location>
        <begin position="291"/>
        <end position="323"/>
    </location>
</feature>
<dbReference type="GO" id="GO:0000062">
    <property type="term" value="F:fatty-acyl-CoA binding"/>
    <property type="evidence" value="ECO:0007669"/>
    <property type="project" value="TreeGrafter"/>
</dbReference>
<dbReference type="SUPFAM" id="SSF48403">
    <property type="entry name" value="Ankyrin repeat"/>
    <property type="match status" value="1"/>
</dbReference>
<evidence type="ECO:0000256" key="1">
    <source>
        <dbReference type="ARBA" id="ARBA00023121"/>
    </source>
</evidence>
<dbReference type="InterPro" id="IPR036770">
    <property type="entry name" value="Ankyrin_rpt-contain_sf"/>
</dbReference>